<sequence length="156" mass="17875">MAEQLTNTSRPKTDATLTIRIIKSFRFRTERNLVLHHVNLYETTVGQLKEMAKQAVATQPGWKPYRTVQLDTMKLYTQAHGAKTSNLIINLNNDDWILSDDEKNLADLGFGKFFTSTASKSYIYHGATSENETEVSFFNKDDYENFKANPEIAWDS</sequence>
<dbReference type="InterPro" id="IPR018794">
    <property type="entry name" value="UPF0538"/>
</dbReference>
<protein>
    <submittedName>
        <fullName evidence="2">Uncharacterized protein</fullName>
    </submittedName>
</protein>
<name>A0A409VFS7_9AGAR</name>
<dbReference type="EMBL" id="NHTK01006076">
    <property type="protein sequence ID" value="PPQ65106.1"/>
    <property type="molecule type" value="Genomic_DNA"/>
</dbReference>
<evidence type="ECO:0000313" key="2">
    <source>
        <dbReference type="EMBL" id="PPQ65106.1"/>
    </source>
</evidence>
<dbReference type="FunCoup" id="A0A409VFS7">
    <property type="interactions" value="20"/>
</dbReference>
<organism evidence="2 3">
    <name type="scientific">Panaeolus cyanescens</name>
    <dbReference type="NCBI Taxonomy" id="181874"/>
    <lineage>
        <taxon>Eukaryota</taxon>
        <taxon>Fungi</taxon>
        <taxon>Dikarya</taxon>
        <taxon>Basidiomycota</taxon>
        <taxon>Agaricomycotina</taxon>
        <taxon>Agaricomycetes</taxon>
        <taxon>Agaricomycetidae</taxon>
        <taxon>Agaricales</taxon>
        <taxon>Agaricineae</taxon>
        <taxon>Galeropsidaceae</taxon>
        <taxon>Panaeolus</taxon>
    </lineage>
</organism>
<proteinExistence type="inferred from homology"/>
<gene>
    <name evidence="2" type="ORF">CVT24_003067</name>
</gene>
<comment type="caution">
    <text evidence="2">The sequence shown here is derived from an EMBL/GenBank/DDBJ whole genome shotgun (WGS) entry which is preliminary data.</text>
</comment>
<accession>A0A409VFS7</accession>
<dbReference type="OrthoDB" id="937at2759"/>
<dbReference type="InParanoid" id="A0A409VFS7"/>
<keyword evidence="3" id="KW-1185">Reference proteome</keyword>
<dbReference type="PANTHER" id="PTHR18444">
    <property type="entry name" value="UPF0538 FAMILY MEMBER"/>
    <property type="match status" value="1"/>
</dbReference>
<comment type="similarity">
    <text evidence="1">Belongs to the UPF0538 family.</text>
</comment>
<dbReference type="Pfam" id="PF10209">
    <property type="entry name" value="DUF2340"/>
    <property type="match status" value="1"/>
</dbReference>
<dbReference type="Proteomes" id="UP000284842">
    <property type="component" value="Unassembled WGS sequence"/>
</dbReference>
<evidence type="ECO:0000313" key="3">
    <source>
        <dbReference type="Proteomes" id="UP000284842"/>
    </source>
</evidence>
<dbReference type="PANTHER" id="PTHR18444:SF9">
    <property type="entry name" value="UPF0538 PROTEIN C2ORF76"/>
    <property type="match status" value="1"/>
</dbReference>
<dbReference type="AlphaFoldDB" id="A0A409VFS7"/>
<reference evidence="2 3" key="1">
    <citation type="journal article" date="2018" name="Evol. Lett.">
        <title>Horizontal gene cluster transfer increased hallucinogenic mushroom diversity.</title>
        <authorList>
            <person name="Reynolds H.T."/>
            <person name="Vijayakumar V."/>
            <person name="Gluck-Thaler E."/>
            <person name="Korotkin H.B."/>
            <person name="Matheny P.B."/>
            <person name="Slot J.C."/>
        </authorList>
    </citation>
    <scope>NUCLEOTIDE SEQUENCE [LARGE SCALE GENOMIC DNA]</scope>
    <source>
        <strain evidence="2 3">2629</strain>
    </source>
</reference>
<evidence type="ECO:0000256" key="1">
    <source>
        <dbReference type="ARBA" id="ARBA00007176"/>
    </source>
</evidence>